<organism evidence="1 2">
    <name type="scientific">Acanthochromis polyacanthus</name>
    <name type="common">spiny chromis</name>
    <dbReference type="NCBI Taxonomy" id="80966"/>
    <lineage>
        <taxon>Eukaryota</taxon>
        <taxon>Metazoa</taxon>
        <taxon>Chordata</taxon>
        <taxon>Craniata</taxon>
        <taxon>Vertebrata</taxon>
        <taxon>Euteleostomi</taxon>
        <taxon>Actinopterygii</taxon>
        <taxon>Neopterygii</taxon>
        <taxon>Teleostei</taxon>
        <taxon>Neoteleostei</taxon>
        <taxon>Acanthomorphata</taxon>
        <taxon>Ovalentaria</taxon>
        <taxon>Pomacentridae</taxon>
        <taxon>Acanthochromis</taxon>
    </lineage>
</organism>
<evidence type="ECO:0000313" key="2">
    <source>
        <dbReference type="Proteomes" id="UP000257200"/>
    </source>
</evidence>
<sequence length="172" mass="18687">VCVCSSNDVCLQSPPISSCPDVSSELQTTRFQRRLSLTSWICTSNTAAVSTSLCEVPTPSDELVQKYDQAKARFIQRLVNAYKKAKGAIEAQVGADAAVAEEKVEELKKTKEFEAVQKVLQNIGTEVEPYLNSARSAALGGYEKHVRPQVGSYLSDALDVISKFLDGVMPAQ</sequence>
<dbReference type="STRING" id="80966.ENSAPOP00000029071"/>
<dbReference type="FunCoup" id="A0A3Q1GEL5">
    <property type="interactions" value="32"/>
</dbReference>
<keyword evidence="2" id="KW-1185">Reference proteome</keyword>
<name>A0A3Q1GEL5_9TELE</name>
<evidence type="ECO:0000313" key="1">
    <source>
        <dbReference type="Ensembl" id="ENSAPOP00000029071.1"/>
    </source>
</evidence>
<dbReference type="Ensembl" id="ENSAPOT00000031864.1">
    <property type="protein sequence ID" value="ENSAPOP00000029071.1"/>
    <property type="gene ID" value="ENSAPOG00000014698.1"/>
</dbReference>
<proteinExistence type="predicted"/>
<reference evidence="1" key="1">
    <citation type="submission" date="2025-08" db="UniProtKB">
        <authorList>
            <consortium name="Ensembl"/>
        </authorList>
    </citation>
    <scope>IDENTIFICATION</scope>
</reference>
<dbReference type="AlphaFoldDB" id="A0A3Q1GEL5"/>
<accession>A0A3Q1GEL5</accession>
<protein>
    <submittedName>
        <fullName evidence="1">Apolipoprotein A-II</fullName>
    </submittedName>
</protein>
<dbReference type="GeneTree" id="ENSGT00390000015918"/>
<reference evidence="1" key="2">
    <citation type="submission" date="2025-09" db="UniProtKB">
        <authorList>
            <consortium name="Ensembl"/>
        </authorList>
    </citation>
    <scope>IDENTIFICATION</scope>
</reference>
<dbReference type="Proteomes" id="UP000257200">
    <property type="component" value="Unplaced"/>
</dbReference>
<dbReference type="InParanoid" id="A0A3Q1GEL5"/>